<dbReference type="Proteomes" id="UP000192578">
    <property type="component" value="Unassembled WGS sequence"/>
</dbReference>
<comment type="caution">
    <text evidence="2">The sequence shown here is derived from an EMBL/GenBank/DDBJ whole genome shotgun (WGS) entry which is preliminary data.</text>
</comment>
<dbReference type="EMBL" id="MTYJ01000036">
    <property type="protein sequence ID" value="OQV19675.1"/>
    <property type="molecule type" value="Genomic_DNA"/>
</dbReference>
<dbReference type="AlphaFoldDB" id="A0A1W0WWV9"/>
<evidence type="ECO:0000313" key="2">
    <source>
        <dbReference type="EMBL" id="OQV19675.1"/>
    </source>
</evidence>
<organism evidence="2 3">
    <name type="scientific">Hypsibius exemplaris</name>
    <name type="common">Freshwater tardigrade</name>
    <dbReference type="NCBI Taxonomy" id="2072580"/>
    <lineage>
        <taxon>Eukaryota</taxon>
        <taxon>Metazoa</taxon>
        <taxon>Ecdysozoa</taxon>
        <taxon>Tardigrada</taxon>
        <taxon>Eutardigrada</taxon>
        <taxon>Parachela</taxon>
        <taxon>Hypsibioidea</taxon>
        <taxon>Hypsibiidae</taxon>
        <taxon>Hypsibius</taxon>
    </lineage>
</organism>
<accession>A0A1W0WWV9</accession>
<name>A0A1W0WWV9_HYPEX</name>
<evidence type="ECO:0000256" key="1">
    <source>
        <dbReference type="SAM" id="Phobius"/>
    </source>
</evidence>
<protein>
    <submittedName>
        <fullName evidence="2">Uncharacterized protein</fullName>
    </submittedName>
</protein>
<sequence>MAAKLTNRTFTLPIRSEIFTYDSFSKVLMPSADSPAHWRPPDQLPCGRHNEKCGSTIQALTVVAVIAVAFGVAWMTWKFVRYLREDHALSLSWYKTEREHLVMTGRRYQKSLRRLLSQISVTCMPEDY</sequence>
<keyword evidence="3" id="KW-1185">Reference proteome</keyword>
<keyword evidence="1" id="KW-0812">Transmembrane</keyword>
<keyword evidence="1" id="KW-1133">Transmembrane helix</keyword>
<proteinExistence type="predicted"/>
<feature type="transmembrane region" description="Helical" evidence="1">
    <location>
        <begin position="57"/>
        <end position="77"/>
    </location>
</feature>
<keyword evidence="1" id="KW-0472">Membrane</keyword>
<reference evidence="3" key="1">
    <citation type="submission" date="2017-01" db="EMBL/GenBank/DDBJ databases">
        <title>Comparative genomics of anhydrobiosis in the tardigrade Hypsibius dujardini.</title>
        <authorList>
            <person name="Yoshida Y."/>
            <person name="Koutsovoulos G."/>
            <person name="Laetsch D."/>
            <person name="Stevens L."/>
            <person name="Kumar S."/>
            <person name="Horikawa D."/>
            <person name="Ishino K."/>
            <person name="Komine S."/>
            <person name="Tomita M."/>
            <person name="Blaxter M."/>
            <person name="Arakawa K."/>
        </authorList>
    </citation>
    <scope>NUCLEOTIDE SEQUENCE [LARGE SCALE GENOMIC DNA]</scope>
    <source>
        <strain evidence="3">Z151</strain>
    </source>
</reference>
<gene>
    <name evidence="2" type="ORF">BV898_06217</name>
</gene>
<evidence type="ECO:0000313" key="3">
    <source>
        <dbReference type="Proteomes" id="UP000192578"/>
    </source>
</evidence>